<dbReference type="Pfam" id="PF13581">
    <property type="entry name" value="HATPase_c_2"/>
    <property type="match status" value="1"/>
</dbReference>
<keyword evidence="4" id="KW-1185">Reference proteome</keyword>
<dbReference type="InterPro" id="IPR036890">
    <property type="entry name" value="HATPase_C_sf"/>
</dbReference>
<dbReference type="InterPro" id="IPR050267">
    <property type="entry name" value="Anti-sigma-factor_SerPK"/>
</dbReference>
<accession>A0ABN1R7P5</accession>
<keyword evidence="1" id="KW-0723">Serine/threonine-protein kinase</keyword>
<keyword evidence="1" id="KW-0808">Transferase</keyword>
<dbReference type="PANTHER" id="PTHR35526">
    <property type="entry name" value="ANTI-SIGMA-F FACTOR RSBW-RELATED"/>
    <property type="match status" value="1"/>
</dbReference>
<evidence type="ECO:0000259" key="2">
    <source>
        <dbReference type="Pfam" id="PF13581"/>
    </source>
</evidence>
<name>A0ABN1R7P5_9ACTN</name>
<dbReference type="RefSeq" id="WP_343955192.1">
    <property type="nucleotide sequence ID" value="NZ_BAAAHQ010000056.1"/>
</dbReference>
<dbReference type="Gene3D" id="3.30.565.10">
    <property type="entry name" value="Histidine kinase-like ATPase, C-terminal domain"/>
    <property type="match status" value="1"/>
</dbReference>
<comment type="caution">
    <text evidence="3">The sequence shown here is derived from an EMBL/GenBank/DDBJ whole genome shotgun (WGS) entry which is preliminary data.</text>
</comment>
<gene>
    <name evidence="3" type="ORF">GCM10009560_75580</name>
</gene>
<proteinExistence type="predicted"/>
<dbReference type="EMBL" id="BAAAHQ010000056">
    <property type="protein sequence ID" value="GAA0953094.1"/>
    <property type="molecule type" value="Genomic_DNA"/>
</dbReference>
<sequence>MAATGRRPSVLTLALPHTPEAVGTARHAVRDVLEKRGWPEELVENAVLVVSELVTNAVVHGLPPIELRLQVISGFAAGRVADRSPELPVPAEADADGEGGRGLAIVAAVAVDWGSYLLPERGGKAVWFEFRGPPDLVPAARPSLGLRLWGVPGPGSGGPFRGDLNAPSFSSPFRWPV</sequence>
<protein>
    <recommendedName>
        <fullName evidence="2">Histidine kinase/HSP90-like ATPase domain-containing protein</fullName>
    </recommendedName>
</protein>
<evidence type="ECO:0000256" key="1">
    <source>
        <dbReference type="ARBA" id="ARBA00022527"/>
    </source>
</evidence>
<evidence type="ECO:0000313" key="3">
    <source>
        <dbReference type="EMBL" id="GAA0953094.1"/>
    </source>
</evidence>
<dbReference type="CDD" id="cd16936">
    <property type="entry name" value="HATPase_RsbW-like"/>
    <property type="match status" value="1"/>
</dbReference>
<evidence type="ECO:0000313" key="4">
    <source>
        <dbReference type="Proteomes" id="UP001501578"/>
    </source>
</evidence>
<dbReference type="Proteomes" id="UP001501578">
    <property type="component" value="Unassembled WGS sequence"/>
</dbReference>
<feature type="domain" description="Histidine kinase/HSP90-like ATPase" evidence="2">
    <location>
        <begin position="16"/>
        <end position="128"/>
    </location>
</feature>
<dbReference type="PANTHER" id="PTHR35526:SF3">
    <property type="entry name" value="ANTI-SIGMA-F FACTOR RSBW"/>
    <property type="match status" value="1"/>
</dbReference>
<dbReference type="SUPFAM" id="SSF55874">
    <property type="entry name" value="ATPase domain of HSP90 chaperone/DNA topoisomerase II/histidine kinase"/>
    <property type="match status" value="1"/>
</dbReference>
<dbReference type="InterPro" id="IPR003594">
    <property type="entry name" value="HATPase_dom"/>
</dbReference>
<organism evidence="3 4">
    <name type="scientific">Nonomuraea longicatena</name>
    <dbReference type="NCBI Taxonomy" id="83682"/>
    <lineage>
        <taxon>Bacteria</taxon>
        <taxon>Bacillati</taxon>
        <taxon>Actinomycetota</taxon>
        <taxon>Actinomycetes</taxon>
        <taxon>Streptosporangiales</taxon>
        <taxon>Streptosporangiaceae</taxon>
        <taxon>Nonomuraea</taxon>
    </lineage>
</organism>
<keyword evidence="1" id="KW-0418">Kinase</keyword>
<reference evidence="3 4" key="1">
    <citation type="journal article" date="2019" name="Int. J. Syst. Evol. Microbiol.">
        <title>The Global Catalogue of Microorganisms (GCM) 10K type strain sequencing project: providing services to taxonomists for standard genome sequencing and annotation.</title>
        <authorList>
            <consortium name="The Broad Institute Genomics Platform"/>
            <consortium name="The Broad Institute Genome Sequencing Center for Infectious Disease"/>
            <person name="Wu L."/>
            <person name="Ma J."/>
        </authorList>
    </citation>
    <scope>NUCLEOTIDE SEQUENCE [LARGE SCALE GENOMIC DNA]</scope>
    <source>
        <strain evidence="3 4">JCM 11136</strain>
    </source>
</reference>